<comment type="subcellular location">
    <subcellularLocation>
        <location evidence="1">Membrane</location>
        <topology evidence="1">Multi-pass membrane protein</topology>
    </subcellularLocation>
</comment>
<dbReference type="FunFam" id="1.20.1080.10:FF:000009">
    <property type="entry name" value="aquaporin-4 isoform X1"/>
    <property type="match status" value="1"/>
</dbReference>
<evidence type="ECO:0000256" key="10">
    <source>
        <dbReference type="SAM" id="Phobius"/>
    </source>
</evidence>
<accession>A0A7S4ZE72</accession>
<dbReference type="InterPro" id="IPR000425">
    <property type="entry name" value="MIP"/>
</dbReference>
<dbReference type="PANTHER" id="PTHR19139:SF199">
    <property type="entry name" value="MIP17260P"/>
    <property type="match status" value="1"/>
</dbReference>
<evidence type="ECO:0000256" key="3">
    <source>
        <dbReference type="ARBA" id="ARBA00022448"/>
    </source>
</evidence>
<evidence type="ECO:0000256" key="9">
    <source>
        <dbReference type="SAM" id="MobiDB-lite"/>
    </source>
</evidence>
<evidence type="ECO:0000256" key="1">
    <source>
        <dbReference type="ARBA" id="ARBA00004141"/>
    </source>
</evidence>
<evidence type="ECO:0000256" key="6">
    <source>
        <dbReference type="ARBA" id="ARBA00022989"/>
    </source>
</evidence>
<feature type="transmembrane region" description="Helical" evidence="10">
    <location>
        <begin position="100"/>
        <end position="124"/>
    </location>
</feature>
<dbReference type="CDD" id="cd00333">
    <property type="entry name" value="MIP"/>
    <property type="match status" value="1"/>
</dbReference>
<feature type="transmembrane region" description="Helical" evidence="10">
    <location>
        <begin position="177"/>
        <end position="198"/>
    </location>
</feature>
<proteinExistence type="evidence at transcript level"/>
<evidence type="ECO:0000256" key="7">
    <source>
        <dbReference type="ARBA" id="ARBA00023136"/>
    </source>
</evidence>
<feature type="compositionally biased region" description="Basic and acidic residues" evidence="9">
    <location>
        <begin position="293"/>
        <end position="306"/>
    </location>
</feature>
<reference evidence="11" key="1">
    <citation type="submission" date="2018-03" db="EMBL/GenBank/DDBJ databases">
        <authorList>
            <person name="Jia Y."/>
        </authorList>
    </citation>
    <scope>NUCLEOTIDE SEQUENCE</scope>
    <source>
        <tissue evidence="11">Mantle</tissue>
    </source>
</reference>
<keyword evidence="3 8" id="KW-0813">Transport</keyword>
<dbReference type="Gene3D" id="1.20.1080.10">
    <property type="entry name" value="Glycerol uptake facilitator protein"/>
    <property type="match status" value="1"/>
</dbReference>
<dbReference type="GO" id="GO:0005886">
    <property type="term" value="C:plasma membrane"/>
    <property type="evidence" value="ECO:0007669"/>
    <property type="project" value="TreeGrafter"/>
</dbReference>
<dbReference type="SUPFAM" id="SSF81338">
    <property type="entry name" value="Aquaporin-like"/>
    <property type="match status" value="1"/>
</dbReference>
<evidence type="ECO:0000256" key="2">
    <source>
        <dbReference type="ARBA" id="ARBA00006175"/>
    </source>
</evidence>
<keyword evidence="4 8" id="KW-0812">Transmembrane</keyword>
<keyword evidence="5" id="KW-0677">Repeat</keyword>
<dbReference type="EMBL" id="MH105798">
    <property type="protein sequence ID" value="QCF59156.1"/>
    <property type="molecule type" value="mRNA"/>
</dbReference>
<dbReference type="PANTHER" id="PTHR19139">
    <property type="entry name" value="AQUAPORIN TRANSPORTER"/>
    <property type="match status" value="1"/>
</dbReference>
<sequence>MSSGLRTNDSCLSRARMVTSLDDIQSLRFWKAIAAEFLGTLLLVFVGCGSCVSKEANIVSIALCFGLSVATIVWMICHVSGGHINPAVTAAMLATRKISLARAVFYVIFQLLGSIVGAGLLYGLKDTGGKGLGLTQVNEKIDPGRAVGIELFITLVLVFTVFASVDSKRKDLNGSTPLTIGLSVTMCHLFAIPFTGSSMNSARSFGPAVVMWEWTHHWVYWVGPIIGGVAAGLIYEHVFAVNASMTKAKACMLSSSYDDEKYEAQKLKIRILEEDDVETINLKDAEAGAGEDEGGKSNHDDPPVEV</sequence>
<dbReference type="GO" id="GO:0015250">
    <property type="term" value="F:water channel activity"/>
    <property type="evidence" value="ECO:0007669"/>
    <property type="project" value="TreeGrafter"/>
</dbReference>
<evidence type="ECO:0000256" key="5">
    <source>
        <dbReference type="ARBA" id="ARBA00022737"/>
    </source>
</evidence>
<dbReference type="PRINTS" id="PR00783">
    <property type="entry name" value="MINTRINSICP"/>
</dbReference>
<feature type="transmembrane region" description="Helical" evidence="10">
    <location>
        <begin position="33"/>
        <end position="52"/>
    </location>
</feature>
<name>A0A7S4ZE72_HALDH</name>
<dbReference type="InterPro" id="IPR034294">
    <property type="entry name" value="Aquaporin_transptr"/>
</dbReference>
<evidence type="ECO:0000256" key="8">
    <source>
        <dbReference type="RuleBase" id="RU000477"/>
    </source>
</evidence>
<dbReference type="InterPro" id="IPR023271">
    <property type="entry name" value="Aquaporin-like"/>
</dbReference>
<evidence type="ECO:0000313" key="11">
    <source>
        <dbReference type="EMBL" id="QCF59156.1"/>
    </source>
</evidence>
<evidence type="ECO:0000256" key="4">
    <source>
        <dbReference type="ARBA" id="ARBA00022692"/>
    </source>
</evidence>
<keyword evidence="7 10" id="KW-0472">Membrane</keyword>
<feature type="region of interest" description="Disordered" evidence="9">
    <location>
        <begin position="282"/>
        <end position="306"/>
    </location>
</feature>
<feature type="transmembrane region" description="Helical" evidence="10">
    <location>
        <begin position="144"/>
        <end position="165"/>
    </location>
</feature>
<protein>
    <submittedName>
        <fullName evidence="11">Aquaporin 4.2-like protein</fullName>
    </submittedName>
</protein>
<dbReference type="AlphaFoldDB" id="A0A7S4ZE72"/>
<keyword evidence="6 10" id="KW-1133">Transmembrane helix</keyword>
<comment type="similarity">
    <text evidence="2 8">Belongs to the MIP/aquaporin (TC 1.A.8) family.</text>
</comment>
<dbReference type="Pfam" id="PF00230">
    <property type="entry name" value="MIP"/>
    <property type="match status" value="1"/>
</dbReference>
<feature type="transmembrane region" description="Helical" evidence="10">
    <location>
        <begin position="58"/>
        <end position="79"/>
    </location>
</feature>
<organism evidence="11">
    <name type="scientific">Haliotis discus hannai</name>
    <name type="common">Japanese abalone</name>
    <dbReference type="NCBI Taxonomy" id="42344"/>
    <lineage>
        <taxon>Eukaryota</taxon>
        <taxon>Metazoa</taxon>
        <taxon>Spiralia</taxon>
        <taxon>Lophotrochozoa</taxon>
        <taxon>Mollusca</taxon>
        <taxon>Gastropoda</taxon>
        <taxon>Vetigastropoda</taxon>
        <taxon>Lepetellida</taxon>
        <taxon>Haliotoidea</taxon>
        <taxon>Haliotidae</taxon>
        <taxon>Haliotis</taxon>
    </lineage>
</organism>
<feature type="transmembrane region" description="Helical" evidence="10">
    <location>
        <begin position="218"/>
        <end position="239"/>
    </location>
</feature>
<dbReference type="GO" id="GO:0048878">
    <property type="term" value="P:chemical homeostasis"/>
    <property type="evidence" value="ECO:0007669"/>
    <property type="project" value="UniProtKB-ARBA"/>
</dbReference>
<dbReference type="NCBIfam" id="TIGR00861">
    <property type="entry name" value="MIP"/>
    <property type="match status" value="1"/>
</dbReference>